<keyword evidence="2" id="KW-0862">Zinc</keyword>
<keyword evidence="7" id="KW-1185">Reference proteome</keyword>
<dbReference type="SMART" id="SM00487">
    <property type="entry name" value="DEXDc"/>
    <property type="match status" value="1"/>
</dbReference>
<feature type="domain" description="SWIM-type" evidence="3">
    <location>
        <begin position="54"/>
        <end position="100"/>
    </location>
</feature>
<dbReference type="InterPro" id="IPR001650">
    <property type="entry name" value="Helicase_C-like"/>
</dbReference>
<evidence type="ECO:0000259" key="5">
    <source>
        <dbReference type="PROSITE" id="PS51194"/>
    </source>
</evidence>
<dbReference type="GO" id="GO:0016787">
    <property type="term" value="F:hydrolase activity"/>
    <property type="evidence" value="ECO:0007669"/>
    <property type="project" value="UniProtKB-KW"/>
</dbReference>
<dbReference type="HOGENOM" id="CLU_000315_21_1_9"/>
<dbReference type="InterPro" id="IPR007527">
    <property type="entry name" value="Znf_SWIM"/>
</dbReference>
<dbReference type="Pfam" id="PF00176">
    <property type="entry name" value="SNF2-rel_dom"/>
    <property type="match status" value="1"/>
</dbReference>
<organism evidence="6 7">
    <name type="scientific">Clostridium celatum DSM 1785</name>
    <dbReference type="NCBI Taxonomy" id="545697"/>
    <lineage>
        <taxon>Bacteria</taxon>
        <taxon>Bacillati</taxon>
        <taxon>Bacillota</taxon>
        <taxon>Clostridia</taxon>
        <taxon>Eubacteriales</taxon>
        <taxon>Clostridiaceae</taxon>
        <taxon>Clostridium</taxon>
    </lineage>
</organism>
<name>L1QEH6_9CLOT</name>
<dbReference type="EMBL" id="AMEZ01000062">
    <property type="protein sequence ID" value="EKY25997.1"/>
    <property type="molecule type" value="Genomic_DNA"/>
</dbReference>
<keyword evidence="2" id="KW-0479">Metal-binding</keyword>
<dbReference type="Pfam" id="PF08455">
    <property type="entry name" value="SNF2_assoc"/>
    <property type="match status" value="1"/>
</dbReference>
<feature type="domain" description="Helicase C-terminal" evidence="5">
    <location>
        <begin position="892"/>
        <end position="1043"/>
    </location>
</feature>
<protein>
    <submittedName>
        <fullName evidence="6">Protein, SNF2 family</fullName>
    </submittedName>
</protein>
<dbReference type="GO" id="GO:0005524">
    <property type="term" value="F:ATP binding"/>
    <property type="evidence" value="ECO:0007669"/>
    <property type="project" value="InterPro"/>
</dbReference>
<keyword evidence="1" id="KW-0378">Hydrolase</keyword>
<dbReference type="STRING" id="545697.HMPREF0216_02312"/>
<reference evidence="6 7" key="1">
    <citation type="submission" date="2012-05" db="EMBL/GenBank/DDBJ databases">
        <authorList>
            <person name="Weinstock G."/>
            <person name="Sodergren E."/>
            <person name="Lobos E.A."/>
            <person name="Fulton L."/>
            <person name="Fulton R."/>
            <person name="Courtney L."/>
            <person name="Fronick C."/>
            <person name="O'Laughlin M."/>
            <person name="Godfrey J."/>
            <person name="Wilson R.M."/>
            <person name="Miner T."/>
            <person name="Farmer C."/>
            <person name="Delehaunty K."/>
            <person name="Cordes M."/>
            <person name="Minx P."/>
            <person name="Tomlinson C."/>
            <person name="Chen J."/>
            <person name="Wollam A."/>
            <person name="Pepin K.H."/>
            <person name="Bhonagiri V."/>
            <person name="Zhang X."/>
            <person name="Suruliraj S."/>
            <person name="Warren W."/>
            <person name="Mitreva M."/>
            <person name="Mardis E.R."/>
            <person name="Wilson R.K."/>
        </authorList>
    </citation>
    <scope>NUCLEOTIDE SEQUENCE [LARGE SCALE GENOMIC DNA]</scope>
    <source>
        <strain evidence="6 7">DSM 1785</strain>
    </source>
</reference>
<dbReference type="InterPro" id="IPR000330">
    <property type="entry name" value="SNF2_N"/>
</dbReference>
<dbReference type="PROSITE" id="PS51192">
    <property type="entry name" value="HELICASE_ATP_BIND_1"/>
    <property type="match status" value="1"/>
</dbReference>
<sequence>MKDILDKVLALGSNVTIKEGKEIYKEKLVSNLSSKNISGIYHIYSKVNSKKEYYSCHIKIDLNKEKVIGCTCTCKQYEDFSKYKSDYICKHIVASTFTFYSAVKKKINKNNINVKERKNVPLKEKIKLKLDIDIKEATDLHKISPNERKYYIQLRIGETSTYLISKLKEFFKHKNENKSLRINGEFLFNPYAMSFNSNDEELLYFIYQNLAINNSVNNYNKVNLRNSIEIYEDRFLVVKDDVLRSILMLINRDKKIKLNYDYINYESYVFNEDLNLTFTLKLEKDTVVLTTKKKLPVPLSKNFDIFLNERNIYLPSDTQSKHYKKLWEELKKNGKILYKKDSREILNLLKVLKNISNDISLGEGVKRFCIELFNIKLYFGFENSQITCKASIDYLGDTINILDKNNEIFLRNFELEDYIERRLERLRFIKKNDKFIFIGNDDELFELLSVGIPSLSKFAKVVFSNNFNEVSLIGEECISSSLEEEDDKFYFKYAIEGLEFYEYKNILNAMNEGKNYYKTKKGKLLNLRDLGIKNFFNMIDNLNADSELLNGLLEVDKNKALFLENNITNSNLTFIRGSEILKKVTNKISNRINDQLNQPEGLNGTLRNYQLVGFNFLKSLSYMEFGGILADEMGLGKTIQVISFLLSETNKKSLIITPTSLIYNWKEEFIRFAPNMKIGIVHGSKSARQKVLANKDLYDVLITTYGTIKNDIDFYKSNIFDYCIIDEAQNIKNPKSQNTKTIKSINAKTKIALTGTPIENNLLELWSIFDFIMPGYLFNEKKFKEKYINNDENIDELKELIKPFILRRLKKDVLLEIPDKIEKKYFVPMTLAQKVAYKNYMKEIKNNIKNKNTDKFTILSYLTRLRQLCQDPYLIDNNYLGDNGKLPIACEIINDAIKNNNKILVFSQFTSVLKRLRNKLELDNINTMYLDGATNAKERINLVENFNNSDESLVFLISLKAGGTGLNLTSAKIVIHMDPWWNPAIEDQATDRAHRIGQKNIVEVIKLISKDTIEEKIIQLQEEKREIINDVLNDDVTNTKLISKLTNDEILELFE</sequence>
<dbReference type="InterPro" id="IPR013663">
    <property type="entry name" value="Helicase_SWF/SNF/SWI_bac"/>
</dbReference>
<dbReference type="CDD" id="cd18012">
    <property type="entry name" value="DEXQc_arch_SWI2_SNF2"/>
    <property type="match status" value="1"/>
</dbReference>
<evidence type="ECO:0000313" key="6">
    <source>
        <dbReference type="EMBL" id="EKY25997.1"/>
    </source>
</evidence>
<dbReference type="SUPFAM" id="SSF52540">
    <property type="entry name" value="P-loop containing nucleoside triphosphate hydrolases"/>
    <property type="match status" value="2"/>
</dbReference>
<dbReference type="PATRIC" id="fig|545697.3.peg.2274"/>
<dbReference type="AlphaFoldDB" id="L1QEH6"/>
<dbReference type="Gene3D" id="3.40.50.300">
    <property type="entry name" value="P-loop containing nucleotide triphosphate hydrolases"/>
    <property type="match status" value="1"/>
</dbReference>
<dbReference type="PROSITE" id="PS50966">
    <property type="entry name" value="ZF_SWIM"/>
    <property type="match status" value="1"/>
</dbReference>
<feature type="domain" description="Helicase ATP-binding" evidence="4">
    <location>
        <begin position="618"/>
        <end position="775"/>
    </location>
</feature>
<dbReference type="GO" id="GO:0008270">
    <property type="term" value="F:zinc ion binding"/>
    <property type="evidence" value="ECO:0007669"/>
    <property type="project" value="UniProtKB-KW"/>
</dbReference>
<gene>
    <name evidence="6" type="ORF">HMPREF0216_02312</name>
</gene>
<comment type="caution">
    <text evidence="6">The sequence shown here is derived from an EMBL/GenBank/DDBJ whole genome shotgun (WGS) entry which is preliminary data.</text>
</comment>
<dbReference type="InterPro" id="IPR027417">
    <property type="entry name" value="P-loop_NTPase"/>
</dbReference>
<keyword evidence="2" id="KW-0863">Zinc-finger</keyword>
<dbReference type="Pfam" id="PF00271">
    <property type="entry name" value="Helicase_C"/>
    <property type="match status" value="1"/>
</dbReference>
<dbReference type="InterPro" id="IPR049730">
    <property type="entry name" value="SNF2/RAD54-like_C"/>
</dbReference>
<dbReference type="Gene3D" id="3.40.50.10810">
    <property type="entry name" value="Tandem AAA-ATPase domain"/>
    <property type="match status" value="1"/>
</dbReference>
<dbReference type="eggNOG" id="COG0553">
    <property type="taxonomic scope" value="Bacteria"/>
</dbReference>
<evidence type="ECO:0000256" key="2">
    <source>
        <dbReference type="PROSITE-ProRule" id="PRU00325"/>
    </source>
</evidence>
<evidence type="ECO:0000256" key="1">
    <source>
        <dbReference type="ARBA" id="ARBA00022801"/>
    </source>
</evidence>
<accession>L1QEH6</accession>
<dbReference type="PANTHER" id="PTHR10799">
    <property type="entry name" value="SNF2/RAD54 HELICASE FAMILY"/>
    <property type="match status" value="1"/>
</dbReference>
<dbReference type="Proteomes" id="UP000010420">
    <property type="component" value="Unassembled WGS sequence"/>
</dbReference>
<dbReference type="CDD" id="cd18793">
    <property type="entry name" value="SF2_C_SNF"/>
    <property type="match status" value="1"/>
</dbReference>
<dbReference type="PROSITE" id="PS51194">
    <property type="entry name" value="HELICASE_CTER"/>
    <property type="match status" value="1"/>
</dbReference>
<evidence type="ECO:0000313" key="7">
    <source>
        <dbReference type="Proteomes" id="UP000010420"/>
    </source>
</evidence>
<evidence type="ECO:0000259" key="3">
    <source>
        <dbReference type="PROSITE" id="PS50966"/>
    </source>
</evidence>
<dbReference type="InterPro" id="IPR014001">
    <property type="entry name" value="Helicase_ATP-bd"/>
</dbReference>
<dbReference type="SMART" id="SM00490">
    <property type="entry name" value="HELICc"/>
    <property type="match status" value="1"/>
</dbReference>
<evidence type="ECO:0000259" key="4">
    <source>
        <dbReference type="PROSITE" id="PS51192"/>
    </source>
</evidence>
<proteinExistence type="predicted"/>
<dbReference type="InterPro" id="IPR038718">
    <property type="entry name" value="SNF2-like_sf"/>
</dbReference>